<comment type="caution">
    <text evidence="3">The sequence shown here is derived from an EMBL/GenBank/DDBJ whole genome shotgun (WGS) entry which is preliminary data.</text>
</comment>
<evidence type="ECO:0000259" key="2">
    <source>
        <dbReference type="Pfam" id="PF07992"/>
    </source>
</evidence>
<reference evidence="3" key="1">
    <citation type="submission" date="2020-05" db="EMBL/GenBank/DDBJ databases">
        <title>Phylogenomic resolution of chytrid fungi.</title>
        <authorList>
            <person name="Stajich J.E."/>
            <person name="Amses K."/>
            <person name="Simmons R."/>
            <person name="Seto K."/>
            <person name="Myers J."/>
            <person name="Bonds A."/>
            <person name="Quandt C.A."/>
            <person name="Barry K."/>
            <person name="Liu P."/>
            <person name="Grigoriev I."/>
            <person name="Longcore J.E."/>
            <person name="James T.Y."/>
        </authorList>
    </citation>
    <scope>NUCLEOTIDE SEQUENCE</scope>
    <source>
        <strain evidence="3">JEL0513</strain>
    </source>
</reference>
<dbReference type="PANTHER" id="PTHR22912">
    <property type="entry name" value="DISULFIDE OXIDOREDUCTASE"/>
    <property type="match status" value="1"/>
</dbReference>
<name>A0AAD5T068_9FUNG</name>
<evidence type="ECO:0000256" key="1">
    <source>
        <dbReference type="ARBA" id="ARBA00007532"/>
    </source>
</evidence>
<dbReference type="GO" id="GO:0005739">
    <property type="term" value="C:mitochondrion"/>
    <property type="evidence" value="ECO:0007669"/>
    <property type="project" value="TreeGrafter"/>
</dbReference>
<comment type="similarity">
    <text evidence="1">Belongs to the class-I pyridine nucleotide-disulfide oxidoreductase family.</text>
</comment>
<dbReference type="Gene3D" id="3.50.50.60">
    <property type="entry name" value="FAD/NAD(P)-binding domain"/>
    <property type="match status" value="2"/>
</dbReference>
<dbReference type="PANTHER" id="PTHR22912:SF151">
    <property type="entry name" value="DIHYDROLIPOYL DEHYDROGENASE, MITOCHONDRIAL"/>
    <property type="match status" value="1"/>
</dbReference>
<accession>A0AAD5T068</accession>
<keyword evidence="4" id="KW-1185">Reference proteome</keyword>
<evidence type="ECO:0000313" key="3">
    <source>
        <dbReference type="EMBL" id="KAJ3120298.1"/>
    </source>
</evidence>
<evidence type="ECO:0000313" key="4">
    <source>
        <dbReference type="Proteomes" id="UP001211907"/>
    </source>
</evidence>
<dbReference type="SUPFAM" id="SSF51905">
    <property type="entry name" value="FAD/NAD(P)-binding domain"/>
    <property type="match status" value="1"/>
</dbReference>
<dbReference type="AlphaFoldDB" id="A0AAD5T068"/>
<sequence length="105" mass="10919">MAAKEKAVTRAVRGVESLLKKNKADYIKGWGKITSPGEVSVDGLDGTKSTLKTKNIIIATGSEPSPFPGIEIDEKVVVTSTGALSLEKIPESLIVIGGGVIGLEL</sequence>
<feature type="domain" description="FAD/NAD(P)-binding" evidence="2">
    <location>
        <begin position="6"/>
        <end position="105"/>
    </location>
</feature>
<dbReference type="PRINTS" id="PR00411">
    <property type="entry name" value="PNDRDTASEI"/>
</dbReference>
<feature type="non-terminal residue" evidence="3">
    <location>
        <position position="105"/>
    </location>
</feature>
<dbReference type="InterPro" id="IPR050151">
    <property type="entry name" value="Class-I_Pyr_Nuc-Dis_Oxidored"/>
</dbReference>
<dbReference type="InterPro" id="IPR036188">
    <property type="entry name" value="FAD/NAD-bd_sf"/>
</dbReference>
<protein>
    <submittedName>
        <fullName evidence="3">Dihydrolipoamide dehydrogenase</fullName>
    </submittedName>
</protein>
<dbReference type="InterPro" id="IPR023753">
    <property type="entry name" value="FAD/NAD-binding_dom"/>
</dbReference>
<organism evidence="3 4">
    <name type="scientific">Physocladia obscura</name>
    <dbReference type="NCBI Taxonomy" id="109957"/>
    <lineage>
        <taxon>Eukaryota</taxon>
        <taxon>Fungi</taxon>
        <taxon>Fungi incertae sedis</taxon>
        <taxon>Chytridiomycota</taxon>
        <taxon>Chytridiomycota incertae sedis</taxon>
        <taxon>Chytridiomycetes</taxon>
        <taxon>Chytridiales</taxon>
        <taxon>Chytriomycetaceae</taxon>
        <taxon>Physocladia</taxon>
    </lineage>
</organism>
<gene>
    <name evidence="3" type="primary">LPD1_3</name>
    <name evidence="3" type="ORF">HK100_012859</name>
</gene>
<dbReference type="GO" id="GO:0004148">
    <property type="term" value="F:dihydrolipoyl dehydrogenase (NADH) activity"/>
    <property type="evidence" value="ECO:0007669"/>
    <property type="project" value="TreeGrafter"/>
</dbReference>
<dbReference type="EMBL" id="JADGJH010000977">
    <property type="protein sequence ID" value="KAJ3120298.1"/>
    <property type="molecule type" value="Genomic_DNA"/>
</dbReference>
<dbReference type="PRINTS" id="PR00368">
    <property type="entry name" value="FADPNR"/>
</dbReference>
<dbReference type="Pfam" id="PF07992">
    <property type="entry name" value="Pyr_redox_2"/>
    <property type="match status" value="1"/>
</dbReference>
<dbReference type="GO" id="GO:0006103">
    <property type="term" value="P:2-oxoglutarate metabolic process"/>
    <property type="evidence" value="ECO:0007669"/>
    <property type="project" value="TreeGrafter"/>
</dbReference>
<dbReference type="GO" id="GO:0050660">
    <property type="term" value="F:flavin adenine dinucleotide binding"/>
    <property type="evidence" value="ECO:0007669"/>
    <property type="project" value="TreeGrafter"/>
</dbReference>
<proteinExistence type="inferred from homology"/>
<dbReference type="Proteomes" id="UP001211907">
    <property type="component" value="Unassembled WGS sequence"/>
</dbReference>
<dbReference type="GO" id="GO:0045252">
    <property type="term" value="C:oxoglutarate dehydrogenase complex"/>
    <property type="evidence" value="ECO:0007669"/>
    <property type="project" value="TreeGrafter"/>
</dbReference>